<accession>A0A4C1U3W0</accession>
<evidence type="ECO:0000313" key="2">
    <source>
        <dbReference type="Proteomes" id="UP000299102"/>
    </source>
</evidence>
<keyword evidence="2" id="KW-1185">Reference proteome</keyword>
<dbReference type="Proteomes" id="UP000299102">
    <property type="component" value="Unassembled WGS sequence"/>
</dbReference>
<sequence>MDGLRCGFVTCFACAGRQKFDAPPTPPPTIAMQISSKDAVPLLSVCRLCDTESYTKWWVCDRSRVHKVDVLAFAVPIFAYPYGSDSEKSGIHRYLVLALRSDIKAKWPVALPLYWFAESSAHAIRDRGRGVACGHSVITIKFIKMHIIRGGPYK</sequence>
<organism evidence="1 2">
    <name type="scientific">Eumeta variegata</name>
    <name type="common">Bagworm moth</name>
    <name type="synonym">Eumeta japonica</name>
    <dbReference type="NCBI Taxonomy" id="151549"/>
    <lineage>
        <taxon>Eukaryota</taxon>
        <taxon>Metazoa</taxon>
        <taxon>Ecdysozoa</taxon>
        <taxon>Arthropoda</taxon>
        <taxon>Hexapoda</taxon>
        <taxon>Insecta</taxon>
        <taxon>Pterygota</taxon>
        <taxon>Neoptera</taxon>
        <taxon>Endopterygota</taxon>
        <taxon>Lepidoptera</taxon>
        <taxon>Glossata</taxon>
        <taxon>Ditrysia</taxon>
        <taxon>Tineoidea</taxon>
        <taxon>Psychidae</taxon>
        <taxon>Oiketicinae</taxon>
        <taxon>Eumeta</taxon>
    </lineage>
</organism>
<name>A0A4C1U3W0_EUMVA</name>
<reference evidence="1 2" key="1">
    <citation type="journal article" date="2019" name="Commun. Biol.">
        <title>The bagworm genome reveals a unique fibroin gene that provides high tensile strength.</title>
        <authorList>
            <person name="Kono N."/>
            <person name="Nakamura H."/>
            <person name="Ohtoshi R."/>
            <person name="Tomita M."/>
            <person name="Numata K."/>
            <person name="Arakawa K."/>
        </authorList>
    </citation>
    <scope>NUCLEOTIDE SEQUENCE [LARGE SCALE GENOMIC DNA]</scope>
</reference>
<comment type="caution">
    <text evidence="1">The sequence shown here is derived from an EMBL/GenBank/DDBJ whole genome shotgun (WGS) entry which is preliminary data.</text>
</comment>
<dbReference type="AlphaFoldDB" id="A0A4C1U3W0"/>
<proteinExistence type="predicted"/>
<dbReference type="EMBL" id="BGZK01000124">
    <property type="protein sequence ID" value="GBP20979.1"/>
    <property type="molecule type" value="Genomic_DNA"/>
</dbReference>
<evidence type="ECO:0000313" key="1">
    <source>
        <dbReference type="EMBL" id="GBP20979.1"/>
    </source>
</evidence>
<protein>
    <submittedName>
        <fullName evidence="1">Uncharacterized protein</fullName>
    </submittedName>
</protein>
<gene>
    <name evidence="1" type="ORF">EVAR_9550_1</name>
</gene>